<sequence length="180" mass="18784">MTIPATSALIVVDLQVGTTSAAMAHPIDEIVSRAAALAAAYRAHGRVVVLTSVDGTPPGRTTSAEGAQQWPEPFSTVLPELDPQPEDLLASRRTWNAFAGTDLRGRLEVRGVTQVVLVGVATSFGVESTARAAYDLGYDVLVVTDAMTDRSAESHEHVLARVLPALGRAVTTDAVLAGLG</sequence>
<organism evidence="4 6">
    <name type="scientific">Frigoribacterium faeni</name>
    <dbReference type="NCBI Taxonomy" id="145483"/>
    <lineage>
        <taxon>Bacteria</taxon>
        <taxon>Bacillati</taxon>
        <taxon>Actinomycetota</taxon>
        <taxon>Actinomycetes</taxon>
        <taxon>Micrococcales</taxon>
        <taxon>Microbacteriaceae</taxon>
        <taxon>Frigoribacterium</taxon>
    </lineage>
</organism>
<dbReference type="EMBL" id="JACGWW010000001">
    <property type="protein sequence ID" value="MBA8811863.1"/>
    <property type="molecule type" value="Genomic_DNA"/>
</dbReference>
<proteinExistence type="predicted"/>
<reference evidence="4 6" key="2">
    <citation type="submission" date="2020-07" db="EMBL/GenBank/DDBJ databases">
        <title>Sequencing the genomes of 1000 actinobacteria strains.</title>
        <authorList>
            <person name="Klenk H.-P."/>
        </authorList>
    </citation>
    <scope>NUCLEOTIDE SEQUENCE [LARGE SCALE GENOMIC DNA]</scope>
    <source>
        <strain evidence="4 6">DSM 10309</strain>
    </source>
</reference>
<evidence type="ECO:0000313" key="6">
    <source>
        <dbReference type="Proteomes" id="UP000522688"/>
    </source>
</evidence>
<name>A0A7W3JFF3_9MICO</name>
<evidence type="ECO:0000256" key="1">
    <source>
        <dbReference type="ARBA" id="ARBA00022801"/>
    </source>
</evidence>
<comment type="caution">
    <text evidence="4">The sequence shown here is derived from an EMBL/GenBank/DDBJ whole genome shotgun (WGS) entry which is preliminary data.</text>
</comment>
<evidence type="ECO:0000313" key="4">
    <source>
        <dbReference type="EMBL" id="MBA8811863.1"/>
    </source>
</evidence>
<feature type="domain" description="Isochorismatase-like" evidence="2">
    <location>
        <begin position="7"/>
        <end position="173"/>
    </location>
</feature>
<evidence type="ECO:0000259" key="2">
    <source>
        <dbReference type="Pfam" id="PF00857"/>
    </source>
</evidence>
<protein>
    <submittedName>
        <fullName evidence="3">Hydrolase</fullName>
    </submittedName>
    <submittedName>
        <fullName evidence="4">Nicotinamidase-related amidase</fullName>
    </submittedName>
</protein>
<dbReference type="SUPFAM" id="SSF52499">
    <property type="entry name" value="Isochorismatase-like hydrolases"/>
    <property type="match status" value="1"/>
</dbReference>
<keyword evidence="5" id="KW-1185">Reference proteome</keyword>
<dbReference type="Proteomes" id="UP000522688">
    <property type="component" value="Unassembled WGS sequence"/>
</dbReference>
<accession>A0A7W3JFF3</accession>
<dbReference type="PANTHER" id="PTHR43540">
    <property type="entry name" value="PEROXYUREIDOACRYLATE/UREIDOACRYLATE AMIDOHYDROLASE-RELATED"/>
    <property type="match status" value="1"/>
</dbReference>
<dbReference type="EMBL" id="BJUV01000037">
    <property type="protein sequence ID" value="GEK84420.1"/>
    <property type="molecule type" value="Genomic_DNA"/>
</dbReference>
<dbReference type="RefSeq" id="WP_146856741.1">
    <property type="nucleotide sequence ID" value="NZ_BAAAHR010000007.1"/>
</dbReference>
<dbReference type="Proteomes" id="UP000321154">
    <property type="component" value="Unassembled WGS sequence"/>
</dbReference>
<gene>
    <name evidence="4" type="ORF">FB463_000087</name>
    <name evidence="3" type="ORF">FFA01_27290</name>
</gene>
<dbReference type="CDD" id="cd00431">
    <property type="entry name" value="cysteine_hydrolases"/>
    <property type="match status" value="1"/>
</dbReference>
<dbReference type="InterPro" id="IPR050272">
    <property type="entry name" value="Isochorismatase-like_hydrls"/>
</dbReference>
<dbReference type="GO" id="GO:0016787">
    <property type="term" value="F:hydrolase activity"/>
    <property type="evidence" value="ECO:0007669"/>
    <property type="project" value="UniProtKB-KW"/>
</dbReference>
<dbReference type="Pfam" id="PF00857">
    <property type="entry name" value="Isochorismatase"/>
    <property type="match status" value="1"/>
</dbReference>
<dbReference type="OrthoDB" id="9794942at2"/>
<dbReference type="InterPro" id="IPR036380">
    <property type="entry name" value="Isochorismatase-like_sf"/>
</dbReference>
<evidence type="ECO:0000313" key="5">
    <source>
        <dbReference type="Proteomes" id="UP000321154"/>
    </source>
</evidence>
<dbReference type="PANTHER" id="PTHR43540:SF7">
    <property type="entry name" value="ISOCHORISMATASE FAMILY PROTEIN YECD"/>
    <property type="match status" value="1"/>
</dbReference>
<evidence type="ECO:0000313" key="3">
    <source>
        <dbReference type="EMBL" id="GEK84420.1"/>
    </source>
</evidence>
<dbReference type="InterPro" id="IPR000868">
    <property type="entry name" value="Isochorismatase-like_dom"/>
</dbReference>
<dbReference type="Gene3D" id="3.40.50.850">
    <property type="entry name" value="Isochorismatase-like"/>
    <property type="match status" value="1"/>
</dbReference>
<reference evidence="3 5" key="1">
    <citation type="submission" date="2019-07" db="EMBL/GenBank/DDBJ databases">
        <title>Whole genome shotgun sequence of Frigoribacterium faeni NBRC 103066.</title>
        <authorList>
            <person name="Hosoyama A."/>
            <person name="Uohara A."/>
            <person name="Ohji S."/>
            <person name="Ichikawa N."/>
        </authorList>
    </citation>
    <scope>NUCLEOTIDE SEQUENCE [LARGE SCALE GENOMIC DNA]</scope>
    <source>
        <strain evidence="3 5">NBRC 103066</strain>
    </source>
</reference>
<dbReference type="AlphaFoldDB" id="A0A7W3JFF3"/>
<keyword evidence="1 3" id="KW-0378">Hydrolase</keyword>